<reference evidence="2" key="1">
    <citation type="submission" date="2021-02" db="EMBL/GenBank/DDBJ databases">
        <title>Skermanella TT6 skin isolate.</title>
        <authorList>
            <person name="Lee K."/>
            <person name="Ganzorig M."/>
        </authorList>
    </citation>
    <scope>NUCLEOTIDE SEQUENCE</scope>
    <source>
        <strain evidence="2">TT6</strain>
    </source>
</reference>
<keyword evidence="2" id="KW-0969">Cilium</keyword>
<dbReference type="InterPro" id="IPR053716">
    <property type="entry name" value="Flag_assembly_chemotaxis_eff"/>
</dbReference>
<sequence length="138" mass="15710">MSSGLHTLIRLHKWRLDEKRRALAELQTLADKLADDAGRLEAEIAAEQEIARASPEAGFGYGNFAKLSIERRKRLAQSIAQVQAQIAEATEEMAEAFQELKRYELAQEGRDKRDQAKRKQREDAALDEVALSGFMRRR</sequence>
<keyword evidence="3" id="KW-1185">Reference proteome</keyword>
<evidence type="ECO:0000313" key="3">
    <source>
        <dbReference type="Proteomes" id="UP000595197"/>
    </source>
</evidence>
<keyword evidence="1" id="KW-0175">Coiled coil</keyword>
<protein>
    <submittedName>
        <fullName evidence="2">Flagellar FliJ family protein</fullName>
    </submittedName>
</protein>
<evidence type="ECO:0000313" key="2">
    <source>
        <dbReference type="EMBL" id="QQP88864.1"/>
    </source>
</evidence>
<feature type="coiled-coil region" evidence="1">
    <location>
        <begin position="16"/>
        <end position="106"/>
    </location>
</feature>
<gene>
    <name evidence="2" type="ORF">IGS68_23080</name>
</gene>
<keyword evidence="2" id="KW-0966">Cell projection</keyword>
<keyword evidence="2" id="KW-0282">Flagellum</keyword>
<dbReference type="Gene3D" id="1.10.287.1700">
    <property type="match status" value="1"/>
</dbReference>
<dbReference type="EMBL" id="CP067420">
    <property type="protein sequence ID" value="QQP88864.1"/>
    <property type="molecule type" value="Genomic_DNA"/>
</dbReference>
<proteinExistence type="predicted"/>
<name>A0ABX7B408_9PROT</name>
<organism evidence="2 3">
    <name type="scientific">Skermanella cutis</name>
    <dbReference type="NCBI Taxonomy" id="2775420"/>
    <lineage>
        <taxon>Bacteria</taxon>
        <taxon>Pseudomonadati</taxon>
        <taxon>Pseudomonadota</taxon>
        <taxon>Alphaproteobacteria</taxon>
        <taxon>Rhodospirillales</taxon>
        <taxon>Azospirillaceae</taxon>
        <taxon>Skermanella</taxon>
    </lineage>
</organism>
<dbReference type="RefSeq" id="WP_201074358.1">
    <property type="nucleotide sequence ID" value="NZ_CP067420.1"/>
</dbReference>
<accession>A0ABX7B408</accession>
<dbReference type="Proteomes" id="UP000595197">
    <property type="component" value="Chromosome"/>
</dbReference>
<evidence type="ECO:0000256" key="1">
    <source>
        <dbReference type="SAM" id="Coils"/>
    </source>
</evidence>